<evidence type="ECO:0000313" key="1">
    <source>
        <dbReference type="EMBL" id="ABQ68551.1"/>
    </source>
</evidence>
<evidence type="ECO:0000313" key="2">
    <source>
        <dbReference type="Proteomes" id="UP000001989"/>
    </source>
</evidence>
<proteinExistence type="predicted"/>
<dbReference type="Proteomes" id="UP000001989">
    <property type="component" value="Chromosome"/>
</dbReference>
<name>A0A9J9HBD6_RHIWR</name>
<sequence length="75" mass="8433">MVEKELMVAGYTDSDLTMVQRKIAEGVTKVRFADGREVTYASVQELMGVERLIKAQLAAARRGRRAHFPCYRSGL</sequence>
<gene>
    <name evidence="1" type="ordered locus">Swit_2192</name>
</gene>
<dbReference type="EMBL" id="CP000699">
    <property type="protein sequence ID" value="ABQ68551.1"/>
    <property type="molecule type" value="Genomic_DNA"/>
</dbReference>
<organism evidence="1 2">
    <name type="scientific">Rhizorhabdus wittichii (strain DSM 6014 / CCUG 31198 / JCM 15750 / NBRC 105917 / EY 4224 / RW1)</name>
    <name type="common">Sphingomonas wittichii</name>
    <dbReference type="NCBI Taxonomy" id="392499"/>
    <lineage>
        <taxon>Bacteria</taxon>
        <taxon>Pseudomonadati</taxon>
        <taxon>Pseudomonadota</taxon>
        <taxon>Alphaproteobacteria</taxon>
        <taxon>Sphingomonadales</taxon>
        <taxon>Sphingomonadaceae</taxon>
        <taxon>Rhizorhabdus</taxon>
    </lineage>
</organism>
<dbReference type="AlphaFoldDB" id="A0A9J9HBD6"/>
<protein>
    <submittedName>
        <fullName evidence="1">Uncharacterized protein</fullName>
    </submittedName>
</protein>
<keyword evidence="2" id="KW-1185">Reference proteome</keyword>
<dbReference type="NCBIfam" id="NF047331">
    <property type="entry name" value="phage_HTJ"/>
    <property type="match status" value="1"/>
</dbReference>
<accession>A0A9J9HBD6</accession>
<dbReference type="OrthoDB" id="7581025at2"/>
<dbReference type="KEGG" id="swi:Swit_2192"/>
<reference evidence="1 2" key="1">
    <citation type="journal article" date="2010" name="J. Bacteriol.">
        <title>Genome sequence of the dioxin-mineralizing bacterium Sphingomonas wittichii RW1.</title>
        <authorList>
            <person name="Miller T.R."/>
            <person name="Delcher A.L."/>
            <person name="Salzberg S.L."/>
            <person name="Saunders E."/>
            <person name="Detter J.C."/>
            <person name="Halden R.U."/>
        </authorList>
    </citation>
    <scope>NUCLEOTIDE SEQUENCE [LARGE SCALE GENOMIC DNA]</scope>
    <source>
        <strain evidence="2">DSM 6014 / CCUG 31198 / JCM 15750 / NBRC 105917 / EY 4224 / RW1</strain>
    </source>
</reference>